<gene>
    <name evidence="11" type="ORF">g.17730</name>
</gene>
<comment type="similarity">
    <text evidence="6">Belongs to the mitochondrion-specific ribosomal protein mL45 family.</text>
</comment>
<dbReference type="InterPro" id="IPR032710">
    <property type="entry name" value="NTF2-like_dom_sf"/>
</dbReference>
<dbReference type="GO" id="GO:0005739">
    <property type="term" value="C:mitochondrion"/>
    <property type="evidence" value="ECO:0007669"/>
    <property type="project" value="UniProtKB-SubCell"/>
</dbReference>
<dbReference type="EMBL" id="GECZ01005187">
    <property type="protein sequence ID" value="JAS64582.1"/>
    <property type="molecule type" value="Transcribed_RNA"/>
</dbReference>
<keyword evidence="2" id="KW-0809">Transit peptide</keyword>
<evidence type="ECO:0000256" key="4">
    <source>
        <dbReference type="ARBA" id="ARBA00023128"/>
    </source>
</evidence>
<comment type="subcellular location">
    <subcellularLocation>
        <location evidence="1">Mitochondrion</location>
    </subcellularLocation>
</comment>
<evidence type="ECO:0000256" key="2">
    <source>
        <dbReference type="ARBA" id="ARBA00022946"/>
    </source>
</evidence>
<feature type="domain" description="Tim44-like" evidence="10">
    <location>
        <begin position="140"/>
        <end position="290"/>
    </location>
</feature>
<dbReference type="PANTHER" id="PTHR28554">
    <property type="entry name" value="39S RIBOSOMAL PROTEIN L45, MITOCHONDRIAL"/>
    <property type="match status" value="1"/>
</dbReference>
<keyword evidence="5" id="KW-0687">Ribonucleoprotein</keyword>
<dbReference type="SMART" id="SM00978">
    <property type="entry name" value="Tim44"/>
    <property type="match status" value="1"/>
</dbReference>
<name>A0A1B6GQ66_9HEMI</name>
<evidence type="ECO:0000256" key="7">
    <source>
        <dbReference type="ARBA" id="ARBA00039448"/>
    </source>
</evidence>
<proteinExistence type="inferred from homology"/>
<sequence length="339" mass="39015">MATSACLTSSKLLTFQICKVLSINNVLHRPVCTSPVTLIAKHWNQKFRKLRAQKVIKVDLPDYEETMKPVNELTKEEMRSKMKEKGVLPSNPLVERPIYLSTTGDIFEPYVPPEGDGKVSFITKEGAKQKLDFVGKKSKSLLAIRKLRKFDDDFEVDDFLVVAQDVYMKAHNAMMNVRKDKEELLLYVTEKAYPEMLHNAMDKTIHWKMLGLLEPLRLVQARTVDVISKENLFCQLTVRFHTQQMLAVYDRFGRLMYGSEILAKDVLEYIVFEKHLANRYGNWRVHAKIIPDWLPAKEPAPKTFRFVEEEERPQSPSSDSSLQKTTEPPPSEMPALATA</sequence>
<dbReference type="PANTHER" id="PTHR28554:SF1">
    <property type="entry name" value="LARGE RIBOSOMAL SUBUNIT PROTEIN ML45"/>
    <property type="match status" value="1"/>
</dbReference>
<dbReference type="SUPFAM" id="SSF54427">
    <property type="entry name" value="NTF2-like"/>
    <property type="match status" value="1"/>
</dbReference>
<evidence type="ECO:0000256" key="1">
    <source>
        <dbReference type="ARBA" id="ARBA00004173"/>
    </source>
</evidence>
<keyword evidence="3" id="KW-0689">Ribosomal protein</keyword>
<dbReference type="FunFam" id="3.10.450.240:FF:000003">
    <property type="entry name" value="39S ribosomal protein L45, mitochondrial"/>
    <property type="match status" value="1"/>
</dbReference>
<dbReference type="GO" id="GO:0005840">
    <property type="term" value="C:ribosome"/>
    <property type="evidence" value="ECO:0007669"/>
    <property type="project" value="UniProtKB-KW"/>
</dbReference>
<keyword evidence="4" id="KW-0496">Mitochondrion</keyword>
<accession>A0A1B6GQ66</accession>
<evidence type="ECO:0000256" key="9">
    <source>
        <dbReference type="SAM" id="MobiDB-lite"/>
    </source>
</evidence>
<feature type="compositionally biased region" description="Polar residues" evidence="9">
    <location>
        <begin position="314"/>
        <end position="326"/>
    </location>
</feature>
<dbReference type="AlphaFoldDB" id="A0A1B6GQ66"/>
<evidence type="ECO:0000256" key="5">
    <source>
        <dbReference type="ARBA" id="ARBA00023274"/>
    </source>
</evidence>
<evidence type="ECO:0000256" key="8">
    <source>
        <dbReference type="ARBA" id="ARBA00043031"/>
    </source>
</evidence>
<dbReference type="InterPro" id="IPR051975">
    <property type="entry name" value="mtLSU_mL45"/>
</dbReference>
<dbReference type="GO" id="GO:1990904">
    <property type="term" value="C:ribonucleoprotein complex"/>
    <property type="evidence" value="ECO:0007669"/>
    <property type="project" value="UniProtKB-KW"/>
</dbReference>
<reference evidence="11" key="1">
    <citation type="submission" date="2015-11" db="EMBL/GenBank/DDBJ databases">
        <title>De novo transcriptome assembly of four potential Pierce s Disease insect vectors from Arizona vineyards.</title>
        <authorList>
            <person name="Tassone E.E."/>
        </authorList>
    </citation>
    <scope>NUCLEOTIDE SEQUENCE</scope>
</reference>
<evidence type="ECO:0000259" key="10">
    <source>
        <dbReference type="SMART" id="SM00978"/>
    </source>
</evidence>
<organism evidence="11">
    <name type="scientific">Cuerna arida</name>
    <dbReference type="NCBI Taxonomy" id="1464854"/>
    <lineage>
        <taxon>Eukaryota</taxon>
        <taxon>Metazoa</taxon>
        <taxon>Ecdysozoa</taxon>
        <taxon>Arthropoda</taxon>
        <taxon>Hexapoda</taxon>
        <taxon>Insecta</taxon>
        <taxon>Pterygota</taxon>
        <taxon>Neoptera</taxon>
        <taxon>Paraneoptera</taxon>
        <taxon>Hemiptera</taxon>
        <taxon>Auchenorrhyncha</taxon>
        <taxon>Membracoidea</taxon>
        <taxon>Cicadellidae</taxon>
        <taxon>Cicadellinae</taxon>
        <taxon>Proconiini</taxon>
        <taxon>Cuerna</taxon>
    </lineage>
</organism>
<evidence type="ECO:0000313" key="11">
    <source>
        <dbReference type="EMBL" id="JAS64582.1"/>
    </source>
</evidence>
<evidence type="ECO:0000256" key="3">
    <source>
        <dbReference type="ARBA" id="ARBA00022980"/>
    </source>
</evidence>
<evidence type="ECO:0000256" key="6">
    <source>
        <dbReference type="ARBA" id="ARBA00038073"/>
    </source>
</evidence>
<dbReference type="InterPro" id="IPR007379">
    <property type="entry name" value="Tim44-like_dom"/>
</dbReference>
<dbReference type="Pfam" id="PF04280">
    <property type="entry name" value="Tim44"/>
    <property type="match status" value="1"/>
</dbReference>
<dbReference type="Gene3D" id="3.10.450.240">
    <property type="match status" value="1"/>
</dbReference>
<feature type="region of interest" description="Disordered" evidence="9">
    <location>
        <begin position="304"/>
        <end position="339"/>
    </location>
</feature>
<protein>
    <recommendedName>
        <fullName evidence="7">Large ribosomal subunit protein mL45</fullName>
    </recommendedName>
    <alternativeName>
        <fullName evidence="8">39S ribosomal protein L45, mitochondrial</fullName>
    </alternativeName>
</protein>